<comment type="caution">
    <text evidence="3">The sequence shown here is derived from an EMBL/GenBank/DDBJ whole genome shotgun (WGS) entry which is preliminary data.</text>
</comment>
<keyword evidence="2" id="KW-0472">Membrane</keyword>
<feature type="region of interest" description="Disordered" evidence="1">
    <location>
        <begin position="328"/>
        <end position="381"/>
    </location>
</feature>
<dbReference type="AlphaFoldDB" id="A0A175WA81"/>
<feature type="compositionally biased region" description="Gly residues" evidence="1">
    <location>
        <begin position="59"/>
        <end position="86"/>
    </location>
</feature>
<keyword evidence="2" id="KW-0812">Transmembrane</keyword>
<feature type="transmembrane region" description="Helical" evidence="2">
    <location>
        <begin position="161"/>
        <end position="183"/>
    </location>
</feature>
<evidence type="ECO:0000256" key="1">
    <source>
        <dbReference type="SAM" id="MobiDB-lite"/>
    </source>
</evidence>
<reference evidence="3 4" key="1">
    <citation type="journal article" date="2016" name="Genome Announc.">
        <title>Genome Sequence of Madurella mycetomatis mm55, Isolated from a Human Mycetoma Case in Sudan.</title>
        <authorList>
            <person name="Smit S."/>
            <person name="Derks M.F."/>
            <person name="Bervoets S."/>
            <person name="Fahal A."/>
            <person name="van Leeuwen W."/>
            <person name="van Belkum A."/>
            <person name="van de Sande W.W."/>
        </authorList>
    </citation>
    <scope>NUCLEOTIDE SEQUENCE [LARGE SCALE GENOMIC DNA]</scope>
    <source>
        <strain evidence="4">mm55</strain>
    </source>
</reference>
<keyword evidence="2" id="KW-1133">Transmembrane helix</keyword>
<feature type="compositionally biased region" description="Polar residues" evidence="1">
    <location>
        <begin position="18"/>
        <end position="55"/>
    </location>
</feature>
<name>A0A175WA81_9PEZI</name>
<organism evidence="3 4">
    <name type="scientific">Madurella mycetomatis</name>
    <dbReference type="NCBI Taxonomy" id="100816"/>
    <lineage>
        <taxon>Eukaryota</taxon>
        <taxon>Fungi</taxon>
        <taxon>Dikarya</taxon>
        <taxon>Ascomycota</taxon>
        <taxon>Pezizomycotina</taxon>
        <taxon>Sordariomycetes</taxon>
        <taxon>Sordariomycetidae</taxon>
        <taxon>Sordariales</taxon>
        <taxon>Sordariales incertae sedis</taxon>
        <taxon>Madurella</taxon>
    </lineage>
</organism>
<keyword evidence="4" id="KW-1185">Reference proteome</keyword>
<evidence type="ECO:0000313" key="4">
    <source>
        <dbReference type="Proteomes" id="UP000078237"/>
    </source>
</evidence>
<dbReference type="EMBL" id="LCTW02000066">
    <property type="protein sequence ID" value="KXX80200.1"/>
    <property type="molecule type" value="Genomic_DNA"/>
</dbReference>
<accession>A0A175WA81</accession>
<protein>
    <submittedName>
        <fullName evidence="3">Uncharacterized protein</fullName>
    </submittedName>
</protein>
<feature type="compositionally biased region" description="Gly residues" evidence="1">
    <location>
        <begin position="122"/>
        <end position="137"/>
    </location>
</feature>
<dbReference type="OrthoDB" id="4590622at2759"/>
<dbReference type="STRING" id="100816.A0A175WA81"/>
<gene>
    <name evidence="3" type="ORF">MMYC01_204255</name>
</gene>
<sequence>MTLLASTWATSRYVGSLQGANGNGNESGIDGHSSNAAAGAQQSTPGQGEQSQPTPTAGSGSGASDNGGNGGDTTGDSAGGTAGGTAGAEASVNPTTVTVFAPGATGSPSFTGDNFDPNGFDGLQGGAGSEYTGGAGGDRGDGRNGDGGDGGTAEAQHPSSLGGIIGGIIAILVVLFVLAALIYRYRRTRHVQAFLRKFTPFKISPYTKSEKKRSSMGAGLLFTDGLLGDALMNEKRSTVGYGTTLPPPVTHPNPAMARPERPDGPPVINTVVANNRASTPISPCLIDVSPLSPGFPMSPPPTVAKRSSQDSLGGVSIASSGIFSPSLLSWPMPPSEAPSTTTSRPPSPHGAEMAARYPPMPPLKPMTPLSPSNWQKPPNWD</sequence>
<evidence type="ECO:0000256" key="2">
    <source>
        <dbReference type="SAM" id="Phobius"/>
    </source>
</evidence>
<dbReference type="VEuPathDB" id="FungiDB:MMYC01_204255"/>
<proteinExistence type="predicted"/>
<feature type="region of interest" description="Disordered" evidence="1">
    <location>
        <begin position="15"/>
        <end position="155"/>
    </location>
</feature>
<evidence type="ECO:0000313" key="3">
    <source>
        <dbReference type="EMBL" id="KXX80200.1"/>
    </source>
</evidence>
<dbReference type="Proteomes" id="UP000078237">
    <property type="component" value="Unassembled WGS sequence"/>
</dbReference>